<dbReference type="EMBL" id="DXGD01000140">
    <property type="protein sequence ID" value="HIW99267.1"/>
    <property type="molecule type" value="Genomic_DNA"/>
</dbReference>
<dbReference type="Proteomes" id="UP000824151">
    <property type="component" value="Unassembled WGS sequence"/>
</dbReference>
<keyword evidence="2" id="KW-1133">Transmembrane helix</keyword>
<evidence type="ECO:0000313" key="4">
    <source>
        <dbReference type="Proteomes" id="UP000824151"/>
    </source>
</evidence>
<feature type="transmembrane region" description="Helical" evidence="2">
    <location>
        <begin position="97"/>
        <end position="119"/>
    </location>
</feature>
<name>A0A9D1S1E8_9MICC</name>
<keyword evidence="2" id="KW-0472">Membrane</keyword>
<feature type="transmembrane region" description="Helical" evidence="2">
    <location>
        <begin position="131"/>
        <end position="149"/>
    </location>
</feature>
<comment type="caution">
    <text evidence="3">The sequence shown here is derived from an EMBL/GenBank/DDBJ whole genome shotgun (WGS) entry which is preliminary data.</text>
</comment>
<evidence type="ECO:0000256" key="2">
    <source>
        <dbReference type="SAM" id="Phobius"/>
    </source>
</evidence>
<evidence type="ECO:0000313" key="3">
    <source>
        <dbReference type="EMBL" id="HIW99267.1"/>
    </source>
</evidence>
<feature type="transmembrane region" description="Helical" evidence="2">
    <location>
        <begin position="155"/>
        <end position="180"/>
    </location>
</feature>
<gene>
    <name evidence="3" type="ORF">H9871_03905</name>
</gene>
<organism evidence="3 4">
    <name type="scientific">Candidatus Nesterenkonia stercoripullorum</name>
    <dbReference type="NCBI Taxonomy" id="2838701"/>
    <lineage>
        <taxon>Bacteria</taxon>
        <taxon>Bacillati</taxon>
        <taxon>Actinomycetota</taxon>
        <taxon>Actinomycetes</taxon>
        <taxon>Micrococcales</taxon>
        <taxon>Micrococcaceae</taxon>
        <taxon>Nesterenkonia</taxon>
    </lineage>
</organism>
<dbReference type="AlphaFoldDB" id="A0A9D1S1E8"/>
<evidence type="ECO:0000256" key="1">
    <source>
        <dbReference type="SAM" id="MobiDB-lite"/>
    </source>
</evidence>
<keyword evidence="2" id="KW-0812">Transmembrane</keyword>
<sequence length="194" mass="20869">MTQPPNQNPGPYPEQDPNASSKFGTEGYAPGAFGGPMAEPKKFQTLKMLTLVSLGLYVIGGIIGFIPLFGSEAEQQIREELERQNVTVDDQVIQGSIMIGAAVAGIMLVIGLVVYLLVYFGLRAKKNWARILGIIFAILGIVSTLYSLVVDTEMAFINAAAAVGTVLTIASAAVAIYWLVLAFDGQVKQYLQQR</sequence>
<protein>
    <submittedName>
        <fullName evidence="3">Uncharacterized protein</fullName>
    </submittedName>
</protein>
<feature type="transmembrane region" description="Helical" evidence="2">
    <location>
        <begin position="48"/>
        <end position="69"/>
    </location>
</feature>
<feature type="compositionally biased region" description="Pro residues" evidence="1">
    <location>
        <begin position="1"/>
        <end position="14"/>
    </location>
</feature>
<reference evidence="3" key="2">
    <citation type="submission" date="2021-04" db="EMBL/GenBank/DDBJ databases">
        <authorList>
            <person name="Gilroy R."/>
        </authorList>
    </citation>
    <scope>NUCLEOTIDE SEQUENCE</scope>
    <source>
        <strain evidence="3">ChiHejej3B27-3195</strain>
    </source>
</reference>
<accession>A0A9D1S1E8</accession>
<feature type="region of interest" description="Disordered" evidence="1">
    <location>
        <begin position="1"/>
        <end position="25"/>
    </location>
</feature>
<reference evidence="3" key="1">
    <citation type="journal article" date="2021" name="PeerJ">
        <title>Extensive microbial diversity within the chicken gut microbiome revealed by metagenomics and culture.</title>
        <authorList>
            <person name="Gilroy R."/>
            <person name="Ravi A."/>
            <person name="Getino M."/>
            <person name="Pursley I."/>
            <person name="Horton D.L."/>
            <person name="Alikhan N.F."/>
            <person name="Baker D."/>
            <person name="Gharbi K."/>
            <person name="Hall N."/>
            <person name="Watson M."/>
            <person name="Adriaenssens E.M."/>
            <person name="Foster-Nyarko E."/>
            <person name="Jarju S."/>
            <person name="Secka A."/>
            <person name="Antonio M."/>
            <person name="Oren A."/>
            <person name="Chaudhuri R.R."/>
            <person name="La Ragione R."/>
            <person name="Hildebrand F."/>
            <person name="Pallen M.J."/>
        </authorList>
    </citation>
    <scope>NUCLEOTIDE SEQUENCE</scope>
    <source>
        <strain evidence="3">ChiHejej3B27-3195</strain>
    </source>
</reference>
<proteinExistence type="predicted"/>